<dbReference type="InterPro" id="IPR012349">
    <property type="entry name" value="Split_barrel_FMN-bd"/>
</dbReference>
<gene>
    <name evidence="1" type="ORF">DSCO28_33720</name>
</gene>
<dbReference type="AlphaFoldDB" id="A0A5K7ZN94"/>
<accession>A0A5K7ZN94</accession>
<reference evidence="1 2" key="1">
    <citation type="submission" date="2019-11" db="EMBL/GenBank/DDBJ databases">
        <title>Comparative genomics of hydrocarbon-degrading Desulfosarcina strains.</title>
        <authorList>
            <person name="Watanabe M."/>
            <person name="Kojima H."/>
            <person name="Fukui M."/>
        </authorList>
    </citation>
    <scope>NUCLEOTIDE SEQUENCE [LARGE SCALE GENOMIC DNA]</scope>
    <source>
        <strain evidence="1 2">28bB2T</strain>
    </source>
</reference>
<evidence type="ECO:0000313" key="2">
    <source>
        <dbReference type="Proteomes" id="UP000425960"/>
    </source>
</evidence>
<sequence>MTRPLRREDRRMDRAAAMALLKRGEYGILSTADNHHQPYGTPLNYVVMEDHIFFHCAPRGHKLENIAANPTVSFCVVGKTELIPEKFSTCYESVIVSGEAEIVANATLKKNALRALVRKYAPDHVAAGEAYIDRLEDKTAVVQITIQHLSGKARLPG</sequence>
<dbReference type="Proteomes" id="UP000425960">
    <property type="component" value="Chromosome"/>
</dbReference>
<dbReference type="SUPFAM" id="SSF50475">
    <property type="entry name" value="FMN-binding split barrel"/>
    <property type="match status" value="1"/>
</dbReference>
<proteinExistence type="predicted"/>
<organism evidence="1 2">
    <name type="scientific">Desulfosarcina ovata subsp. sediminis</name>
    <dbReference type="NCBI Taxonomy" id="885957"/>
    <lineage>
        <taxon>Bacteria</taxon>
        <taxon>Pseudomonadati</taxon>
        <taxon>Thermodesulfobacteriota</taxon>
        <taxon>Desulfobacteria</taxon>
        <taxon>Desulfobacterales</taxon>
        <taxon>Desulfosarcinaceae</taxon>
        <taxon>Desulfosarcina</taxon>
    </lineage>
</organism>
<evidence type="ECO:0000313" key="1">
    <source>
        <dbReference type="EMBL" id="BBO82806.1"/>
    </source>
</evidence>
<dbReference type="RefSeq" id="WP_155323169.1">
    <property type="nucleotide sequence ID" value="NZ_AP021876.1"/>
</dbReference>
<dbReference type="PANTHER" id="PTHR34071">
    <property type="entry name" value="5-NITROIMIDAZOLE ANTIBIOTICS RESISTANCE PROTEIN, NIMA-FAMILY-RELATED PROTEIN-RELATED"/>
    <property type="match status" value="1"/>
</dbReference>
<dbReference type="Gene3D" id="2.30.110.10">
    <property type="entry name" value="Electron Transport, Fmn-binding Protein, Chain A"/>
    <property type="match status" value="1"/>
</dbReference>
<name>A0A5K7ZN94_9BACT</name>
<dbReference type="KEGG" id="dov:DSCO28_33720"/>
<dbReference type="Pfam" id="PF12900">
    <property type="entry name" value="Pyridox_ox_2"/>
    <property type="match status" value="1"/>
</dbReference>
<dbReference type="PANTHER" id="PTHR34071:SF2">
    <property type="entry name" value="FLAVIN-NUCLEOTIDE-BINDING PROTEIN"/>
    <property type="match status" value="1"/>
</dbReference>
<dbReference type="InterPro" id="IPR024747">
    <property type="entry name" value="Pyridox_Oxase-rel"/>
</dbReference>
<protein>
    <submittedName>
        <fullName evidence="1">MFS transporter</fullName>
    </submittedName>
</protein>
<dbReference type="EMBL" id="AP021876">
    <property type="protein sequence ID" value="BBO82806.1"/>
    <property type="molecule type" value="Genomic_DNA"/>
</dbReference>